<accession>A0ABT7Q1Z9</accession>
<feature type="domain" description="Phosphoadenosine phosphosulphate reductase" evidence="1">
    <location>
        <begin position="4"/>
        <end position="217"/>
    </location>
</feature>
<evidence type="ECO:0000259" key="1">
    <source>
        <dbReference type="Pfam" id="PF01507"/>
    </source>
</evidence>
<dbReference type="InterPro" id="IPR002500">
    <property type="entry name" value="PAPS_reduct_dom"/>
</dbReference>
<comment type="caution">
    <text evidence="2">The sequence shown here is derived from an EMBL/GenBank/DDBJ whole genome shotgun (WGS) entry which is preliminary data.</text>
</comment>
<dbReference type="RefSeq" id="WP_290019164.1">
    <property type="nucleotide sequence ID" value="NZ_JAOPLL010000008.1"/>
</dbReference>
<protein>
    <submittedName>
        <fullName evidence="2">Phosphoadenosine phosphosulfate reductase family protein</fullName>
    </submittedName>
</protein>
<keyword evidence="3" id="KW-1185">Reference proteome</keyword>
<dbReference type="Pfam" id="PF01507">
    <property type="entry name" value="PAPS_reduct"/>
    <property type="match status" value="1"/>
</dbReference>
<dbReference type="SUPFAM" id="SSF52402">
    <property type="entry name" value="Adenine nucleotide alpha hydrolases-like"/>
    <property type="match status" value="1"/>
</dbReference>
<dbReference type="PANTHER" id="PTHR43196:SF2">
    <property type="entry name" value="PHOSPHOADENOSINE PHOSPHOSULFATE REDUCTASE"/>
    <property type="match status" value="1"/>
</dbReference>
<reference evidence="2" key="1">
    <citation type="submission" date="2024-05" db="EMBL/GenBank/DDBJ databases">
        <title>WGS of Aeromonas isolates.</title>
        <authorList>
            <person name="Lee H."/>
        </authorList>
    </citation>
    <scope>NUCLEOTIDE SEQUENCE</scope>
    <source>
        <strain evidence="2">SU58-3</strain>
    </source>
</reference>
<dbReference type="Gene3D" id="3.40.50.620">
    <property type="entry name" value="HUPs"/>
    <property type="match status" value="1"/>
</dbReference>
<name>A0ABT7Q1Z9_9GAMM</name>
<dbReference type="InterPro" id="IPR050128">
    <property type="entry name" value="Sulfate_adenylyltrnsfr_sub2"/>
</dbReference>
<dbReference type="Proteomes" id="UP001168107">
    <property type="component" value="Unassembled WGS sequence"/>
</dbReference>
<evidence type="ECO:0000313" key="3">
    <source>
        <dbReference type="Proteomes" id="UP001168107"/>
    </source>
</evidence>
<gene>
    <name evidence="2" type="ORF">OB935_15235</name>
</gene>
<organism evidence="2 3">
    <name type="scientific">Aeromonas bestiarum</name>
    <dbReference type="NCBI Taxonomy" id="105751"/>
    <lineage>
        <taxon>Bacteria</taxon>
        <taxon>Pseudomonadati</taxon>
        <taxon>Pseudomonadota</taxon>
        <taxon>Gammaproteobacteria</taxon>
        <taxon>Aeromonadales</taxon>
        <taxon>Aeromonadaceae</taxon>
        <taxon>Aeromonas</taxon>
    </lineage>
</organism>
<proteinExistence type="predicted"/>
<sequence length="320" mass="36276">MIHNVVSVSGGKDSTATLLLAIEAGAENLQAAFCDTGHEHPEVYAYLDYLEQKVGVTIRRVKPDFSSQVLRKRELVVTKWRDEGVSESIIERAVSVLKPTGNPFLDLCLWKGRFPSTMARFCTEELKRNPMQQQVLFPLLEDHETSEVWCWQGVRADESASRSKLPEKDEVRDGLINYRPILTWSAQDVFEFHRKHGVKWNPLYEQGLSRVGCMPCIMCRKDEIREIANRWPEEIERVAEWERLVSMASKRGASSFYGPRVAGGGQSVEMMTHEEAQELLNINRVVDWSMTGRGGKTFDMFARLVPDVGCSSAYGLCDGV</sequence>
<dbReference type="EMBL" id="JAOPLL010000008">
    <property type="protein sequence ID" value="MDM5073183.1"/>
    <property type="molecule type" value="Genomic_DNA"/>
</dbReference>
<evidence type="ECO:0000313" key="2">
    <source>
        <dbReference type="EMBL" id="MDM5073183.1"/>
    </source>
</evidence>
<dbReference type="InterPro" id="IPR014729">
    <property type="entry name" value="Rossmann-like_a/b/a_fold"/>
</dbReference>
<dbReference type="PANTHER" id="PTHR43196">
    <property type="entry name" value="SULFATE ADENYLYLTRANSFERASE SUBUNIT 2"/>
    <property type="match status" value="1"/>
</dbReference>